<dbReference type="InterPro" id="IPR000601">
    <property type="entry name" value="PKD_dom"/>
</dbReference>
<keyword evidence="2" id="KW-0325">Glycoprotein</keyword>
<dbReference type="OrthoDB" id="8510435at2759"/>
<dbReference type="CDD" id="cd00146">
    <property type="entry name" value="PKD"/>
    <property type="match status" value="1"/>
</dbReference>
<dbReference type="EMBL" id="JAFHDT010000018">
    <property type="protein sequence ID" value="KAI7797263.1"/>
    <property type="molecule type" value="Genomic_DNA"/>
</dbReference>
<feature type="transmembrane region" description="Helical" evidence="3">
    <location>
        <begin position="241"/>
        <end position="264"/>
    </location>
</feature>
<organism evidence="6 7">
    <name type="scientific">Triplophysa rosa</name>
    <name type="common">Cave loach</name>
    <dbReference type="NCBI Taxonomy" id="992332"/>
    <lineage>
        <taxon>Eukaryota</taxon>
        <taxon>Metazoa</taxon>
        <taxon>Chordata</taxon>
        <taxon>Craniata</taxon>
        <taxon>Vertebrata</taxon>
        <taxon>Euteleostomi</taxon>
        <taxon>Actinopterygii</taxon>
        <taxon>Neopterygii</taxon>
        <taxon>Teleostei</taxon>
        <taxon>Ostariophysi</taxon>
        <taxon>Cypriniformes</taxon>
        <taxon>Nemacheilidae</taxon>
        <taxon>Triplophysa</taxon>
    </lineage>
</organism>
<accession>A0A9W7TEP7</accession>
<proteinExistence type="predicted"/>
<evidence type="ECO:0000313" key="7">
    <source>
        <dbReference type="Proteomes" id="UP001059041"/>
    </source>
</evidence>
<evidence type="ECO:0000313" key="6">
    <source>
        <dbReference type="EMBL" id="KAI7797263.1"/>
    </source>
</evidence>
<feature type="chain" id="PRO_5040780834" description="PKD domain-containing protein" evidence="4">
    <location>
        <begin position="27"/>
        <end position="328"/>
    </location>
</feature>
<dbReference type="InterPro" id="IPR035986">
    <property type="entry name" value="PKD_dom_sf"/>
</dbReference>
<reference evidence="6" key="1">
    <citation type="submission" date="2021-02" db="EMBL/GenBank/DDBJ databases">
        <title>Comparative genomics reveals that relaxation of natural selection precedes convergent phenotypic evolution of cavefish.</title>
        <authorList>
            <person name="Peng Z."/>
        </authorList>
    </citation>
    <scope>NUCLEOTIDE SEQUENCE</scope>
    <source>
        <tissue evidence="6">Muscle</tissue>
    </source>
</reference>
<feature type="signal peptide" evidence="4">
    <location>
        <begin position="1"/>
        <end position="26"/>
    </location>
</feature>
<dbReference type="Gene3D" id="2.60.40.10">
    <property type="entry name" value="Immunoglobulins"/>
    <property type="match status" value="1"/>
</dbReference>
<sequence length="328" mass="36603">MNMGPHYRIWSVLLHTFLSLVSVAVGIPDNLIHSSGDVTGKITFRQMEGNYTYLRDSGALASCVPTLVTFDLLDLRHNFRSAVFKYTWDFGNGEVFEGPEPFVQCSYTTPGNYTFKLRIGANITKQSRITGLYTIDLTVLDAIQSIELRGPLSYNVDQSSSLSFHVGGSPPVWYCWRVLPDCQSPSPMSCESVRLYENIFNLSYTFTSVGTYCLEISVRNNISKLQTSYNIHVQDSPVNHLIFILPCAAVIFATLIFISVSVCCPLQESGFVCNTLESDMSYDAVTDIEMHAKDAASPLKDNCPLQTSSRRNESQSLLHQQGMYSQPC</sequence>
<feature type="domain" description="PKD" evidence="5">
    <location>
        <begin position="86"/>
        <end position="119"/>
    </location>
</feature>
<gene>
    <name evidence="6" type="ORF">IRJ41_024522</name>
</gene>
<keyword evidence="7" id="KW-1185">Reference proteome</keyword>
<evidence type="ECO:0000256" key="3">
    <source>
        <dbReference type="SAM" id="Phobius"/>
    </source>
</evidence>
<dbReference type="PANTHER" id="PTHR11861">
    <property type="entry name" value="MELANOCYTE PROTEIN PMEL 17-RELATED"/>
    <property type="match status" value="1"/>
</dbReference>
<keyword evidence="1 4" id="KW-0732">Signal</keyword>
<dbReference type="GO" id="GO:0005886">
    <property type="term" value="C:plasma membrane"/>
    <property type="evidence" value="ECO:0007669"/>
    <property type="project" value="TreeGrafter"/>
</dbReference>
<keyword evidence="3" id="KW-0812">Transmembrane</keyword>
<name>A0A9W7TEP7_TRIRA</name>
<dbReference type="InterPro" id="IPR045219">
    <property type="entry name" value="PKAT"/>
</dbReference>
<dbReference type="SUPFAM" id="SSF49299">
    <property type="entry name" value="PKD domain"/>
    <property type="match status" value="2"/>
</dbReference>
<evidence type="ECO:0000259" key="5">
    <source>
        <dbReference type="PROSITE" id="PS50093"/>
    </source>
</evidence>
<dbReference type="PANTHER" id="PTHR11861:SF10">
    <property type="entry name" value="TRANSMEMBRANE PROTEIN 130"/>
    <property type="match status" value="1"/>
</dbReference>
<protein>
    <recommendedName>
        <fullName evidence="5">PKD domain-containing protein</fullName>
    </recommendedName>
</protein>
<keyword evidence="3" id="KW-0472">Membrane</keyword>
<dbReference type="PROSITE" id="PS50093">
    <property type="entry name" value="PKD"/>
    <property type="match status" value="1"/>
</dbReference>
<dbReference type="Pfam" id="PF00801">
    <property type="entry name" value="PKD"/>
    <property type="match status" value="1"/>
</dbReference>
<keyword evidence="3" id="KW-1133">Transmembrane helix</keyword>
<evidence type="ECO:0000256" key="1">
    <source>
        <dbReference type="ARBA" id="ARBA00022729"/>
    </source>
</evidence>
<evidence type="ECO:0000256" key="2">
    <source>
        <dbReference type="ARBA" id="ARBA00023180"/>
    </source>
</evidence>
<dbReference type="Proteomes" id="UP001059041">
    <property type="component" value="Linkage Group LG18"/>
</dbReference>
<dbReference type="InterPro" id="IPR013783">
    <property type="entry name" value="Ig-like_fold"/>
</dbReference>
<dbReference type="AlphaFoldDB" id="A0A9W7TEP7"/>
<comment type="caution">
    <text evidence="6">The sequence shown here is derived from an EMBL/GenBank/DDBJ whole genome shotgun (WGS) entry which is preliminary data.</text>
</comment>
<evidence type="ECO:0000256" key="4">
    <source>
        <dbReference type="SAM" id="SignalP"/>
    </source>
</evidence>